<evidence type="ECO:0000313" key="2">
    <source>
        <dbReference type="Proteomes" id="UP000092683"/>
    </source>
</evidence>
<reference evidence="1 2" key="1">
    <citation type="submission" date="2016-06" db="EMBL/GenBank/DDBJ databases">
        <authorList>
            <person name="Kjaerup R.B."/>
            <person name="Dalgaard T.S."/>
            <person name="Juul-Madsen H.R."/>
        </authorList>
    </citation>
    <scope>NUCLEOTIDE SEQUENCE [LARGE SCALE GENOMIC DNA]</scope>
    <source>
        <strain evidence="1 2">E3012</strain>
    </source>
</reference>
<accession>A0A1B9DCX1</accession>
<gene>
    <name evidence="1" type="ORF">A5677_13680</name>
</gene>
<dbReference type="Proteomes" id="UP000092683">
    <property type="component" value="Unassembled WGS sequence"/>
</dbReference>
<proteinExistence type="predicted"/>
<organism evidence="1 2">
    <name type="scientific">Mycobacterium malmoense</name>
    <dbReference type="NCBI Taxonomy" id="1780"/>
    <lineage>
        <taxon>Bacteria</taxon>
        <taxon>Bacillati</taxon>
        <taxon>Actinomycetota</taxon>
        <taxon>Actinomycetes</taxon>
        <taxon>Mycobacteriales</taxon>
        <taxon>Mycobacteriaceae</taxon>
        <taxon>Mycobacterium</taxon>
    </lineage>
</organism>
<dbReference type="OrthoDB" id="4762810at2"/>
<name>A0A1B9DCX1_MYCMA</name>
<dbReference type="AlphaFoldDB" id="A0A1B9DCX1"/>
<protein>
    <submittedName>
        <fullName evidence="1">Uncharacterized protein</fullName>
    </submittedName>
</protein>
<comment type="caution">
    <text evidence="1">The sequence shown here is derived from an EMBL/GenBank/DDBJ whole genome shotgun (WGS) entry which is preliminary data.</text>
</comment>
<dbReference type="RefSeq" id="WP_065478965.1">
    <property type="nucleotide sequence ID" value="NZ_MBEE01000040.1"/>
</dbReference>
<sequence>MPTTKAILRHISVETPRTNHERPCAAHRKGKKAHFILAGDTHLVIVENDKAIRYCPPAAAEILDLAQQDLDTLRQQLGL</sequence>
<evidence type="ECO:0000313" key="1">
    <source>
        <dbReference type="EMBL" id="OCB60650.1"/>
    </source>
</evidence>
<dbReference type="EMBL" id="MBEE01000040">
    <property type="protein sequence ID" value="OCB60650.1"/>
    <property type="molecule type" value="Genomic_DNA"/>
</dbReference>